<dbReference type="EMBL" id="JARK01001366">
    <property type="protein sequence ID" value="EYC17565.1"/>
    <property type="molecule type" value="Genomic_DNA"/>
</dbReference>
<evidence type="ECO:0008006" key="3">
    <source>
        <dbReference type="Google" id="ProtNLM"/>
    </source>
</evidence>
<comment type="caution">
    <text evidence="1">The sequence shown here is derived from an EMBL/GenBank/DDBJ whole genome shotgun (WGS) entry which is preliminary data.</text>
</comment>
<dbReference type="PANTHER" id="PTHR33395:SF22">
    <property type="entry name" value="REVERSE TRANSCRIPTASE DOMAIN-CONTAINING PROTEIN"/>
    <property type="match status" value="1"/>
</dbReference>
<dbReference type="Proteomes" id="UP000024635">
    <property type="component" value="Unassembled WGS sequence"/>
</dbReference>
<dbReference type="GO" id="GO:0061343">
    <property type="term" value="P:cell adhesion involved in heart morphogenesis"/>
    <property type="evidence" value="ECO:0007669"/>
    <property type="project" value="TreeGrafter"/>
</dbReference>
<dbReference type="OrthoDB" id="445826at2759"/>
<keyword evidence="2" id="KW-1185">Reference proteome</keyword>
<gene>
    <name evidence="1" type="primary">Acey_s0030.g2138</name>
    <name evidence="1" type="ORF">Y032_0030g2138</name>
</gene>
<dbReference type="AlphaFoldDB" id="A0A016UQY1"/>
<proteinExistence type="predicted"/>
<sequence>MHKLFSYVKHHIRTKQCAPILADENEKKFITPHQKALPLSHYFASVFNTAQSTCSIMTNILHSSIFISHIEFSEVLRFLKCTNNSLSITADGIPPSFFKQFADQLSTPLTHIFNISLMLGEVPQIWKNAIVTPIPKTSSASLLSEFRPIRILPTACKIMEKEWSCELEKKALAILNNTCPEEEPKAPNANTGFYTRQELIYQEQPVGLWLSRIDWIQMELNNDPKAVRYRGQNRHYCNLVRYDASRIGCAEAICNGKVKSTFCLTNKPPLKYDGVVYYKGEGSCPTGRCLPPYYGCDKETGLCYEPVPTTTPPTTTRKPICICTIFGCFTI</sequence>
<evidence type="ECO:0000313" key="2">
    <source>
        <dbReference type="Proteomes" id="UP000024635"/>
    </source>
</evidence>
<dbReference type="InterPro" id="IPR035940">
    <property type="entry name" value="CAP_sf"/>
</dbReference>
<protein>
    <recommendedName>
        <fullName evidence="3">SCP domain-containing protein</fullName>
    </recommendedName>
</protein>
<name>A0A016UQY1_9BILA</name>
<evidence type="ECO:0000313" key="1">
    <source>
        <dbReference type="EMBL" id="EYC17565.1"/>
    </source>
</evidence>
<organism evidence="1 2">
    <name type="scientific">Ancylostoma ceylanicum</name>
    <dbReference type="NCBI Taxonomy" id="53326"/>
    <lineage>
        <taxon>Eukaryota</taxon>
        <taxon>Metazoa</taxon>
        <taxon>Ecdysozoa</taxon>
        <taxon>Nematoda</taxon>
        <taxon>Chromadorea</taxon>
        <taxon>Rhabditida</taxon>
        <taxon>Rhabditina</taxon>
        <taxon>Rhabditomorpha</taxon>
        <taxon>Strongyloidea</taxon>
        <taxon>Ancylostomatidae</taxon>
        <taxon>Ancylostomatinae</taxon>
        <taxon>Ancylostoma</taxon>
    </lineage>
</organism>
<dbReference type="SUPFAM" id="SSF55797">
    <property type="entry name" value="PR-1-like"/>
    <property type="match status" value="1"/>
</dbReference>
<dbReference type="Gene3D" id="3.40.33.10">
    <property type="entry name" value="CAP"/>
    <property type="match status" value="1"/>
</dbReference>
<reference evidence="2" key="1">
    <citation type="journal article" date="2015" name="Nat. Genet.">
        <title>The genome and transcriptome of the zoonotic hookworm Ancylostoma ceylanicum identify infection-specific gene families.</title>
        <authorList>
            <person name="Schwarz E.M."/>
            <person name="Hu Y."/>
            <person name="Antoshechkin I."/>
            <person name="Miller M.M."/>
            <person name="Sternberg P.W."/>
            <person name="Aroian R.V."/>
        </authorList>
    </citation>
    <scope>NUCLEOTIDE SEQUENCE</scope>
    <source>
        <strain evidence="2">HY135</strain>
    </source>
</reference>
<accession>A0A016UQY1</accession>
<dbReference type="GO" id="GO:0007508">
    <property type="term" value="P:larval heart development"/>
    <property type="evidence" value="ECO:0007669"/>
    <property type="project" value="TreeGrafter"/>
</dbReference>
<dbReference type="PANTHER" id="PTHR33395">
    <property type="entry name" value="TRANSCRIPTASE, PUTATIVE-RELATED-RELATED"/>
    <property type="match status" value="1"/>
</dbReference>
<dbReference type="GO" id="GO:0031012">
    <property type="term" value="C:extracellular matrix"/>
    <property type="evidence" value="ECO:0007669"/>
    <property type="project" value="TreeGrafter"/>
</dbReference>